<protein>
    <recommendedName>
        <fullName evidence="7 14">Ribonuclease HII</fullName>
        <shortName evidence="14">RNase HII</shortName>
        <ecNumber evidence="6 14">3.1.26.4</ecNumber>
    </recommendedName>
</protein>
<evidence type="ECO:0000256" key="7">
    <source>
        <dbReference type="ARBA" id="ARBA00019179"/>
    </source>
</evidence>
<evidence type="ECO:0000256" key="3">
    <source>
        <dbReference type="ARBA" id="ARBA00004065"/>
    </source>
</evidence>
<evidence type="ECO:0000256" key="5">
    <source>
        <dbReference type="ARBA" id="ARBA00007383"/>
    </source>
</evidence>
<evidence type="ECO:0000256" key="12">
    <source>
        <dbReference type="ARBA" id="ARBA00022801"/>
    </source>
</evidence>
<dbReference type="SUPFAM" id="SSF53098">
    <property type="entry name" value="Ribonuclease H-like"/>
    <property type="match status" value="1"/>
</dbReference>
<comment type="similarity">
    <text evidence="5 14 16">Belongs to the RNase HII family.</text>
</comment>
<reference evidence="18 19" key="1">
    <citation type="submission" date="2019-10" db="EMBL/GenBank/DDBJ databases">
        <title>Whole-genome sequence of the purple nonsulfur photosynthetic bacterium Rhodocyclus tenuis.</title>
        <authorList>
            <person name="Kyndt J.A."/>
            <person name="Meyer T.E."/>
        </authorList>
    </citation>
    <scope>NUCLEOTIDE SEQUENCE [LARGE SCALE GENOMIC DNA]</scope>
    <source>
        <strain evidence="18 19">DSM 110</strain>
    </source>
</reference>
<evidence type="ECO:0000256" key="8">
    <source>
        <dbReference type="ARBA" id="ARBA00022490"/>
    </source>
</evidence>
<dbReference type="PANTHER" id="PTHR10954:SF18">
    <property type="entry name" value="RIBONUCLEASE HII"/>
    <property type="match status" value="1"/>
</dbReference>
<dbReference type="InterPro" id="IPR024567">
    <property type="entry name" value="RNase_HII/HIII_dom"/>
</dbReference>
<dbReference type="Pfam" id="PF01351">
    <property type="entry name" value="RNase_HII"/>
    <property type="match status" value="1"/>
</dbReference>
<accession>A0A6L5JTN3</accession>
<dbReference type="EC" id="3.1.26.4" evidence="6 14"/>
<evidence type="ECO:0000256" key="13">
    <source>
        <dbReference type="ARBA" id="ARBA00023211"/>
    </source>
</evidence>
<keyword evidence="10 14" id="KW-0479">Metal-binding</keyword>
<dbReference type="HAMAP" id="MF_00052_B">
    <property type="entry name" value="RNase_HII_B"/>
    <property type="match status" value="1"/>
</dbReference>
<evidence type="ECO:0000256" key="2">
    <source>
        <dbReference type="ARBA" id="ARBA00001946"/>
    </source>
</evidence>
<dbReference type="InterPro" id="IPR012337">
    <property type="entry name" value="RNaseH-like_sf"/>
</dbReference>
<evidence type="ECO:0000256" key="6">
    <source>
        <dbReference type="ARBA" id="ARBA00012180"/>
    </source>
</evidence>
<name>A0A6L5JTN3_RHOTE</name>
<evidence type="ECO:0000256" key="14">
    <source>
        <dbReference type="HAMAP-Rule" id="MF_00052"/>
    </source>
</evidence>
<keyword evidence="13 14" id="KW-0464">Manganese</keyword>
<feature type="binding site" evidence="14 15">
    <location>
        <position position="14"/>
    </location>
    <ligand>
        <name>a divalent metal cation</name>
        <dbReference type="ChEBI" id="CHEBI:60240"/>
    </ligand>
</feature>
<dbReference type="Gene3D" id="3.30.420.10">
    <property type="entry name" value="Ribonuclease H-like superfamily/Ribonuclease H"/>
    <property type="match status" value="1"/>
</dbReference>
<feature type="binding site" evidence="14 15">
    <location>
        <position position="106"/>
    </location>
    <ligand>
        <name>a divalent metal cation</name>
        <dbReference type="ChEBI" id="CHEBI:60240"/>
    </ligand>
</feature>
<comment type="cofactor">
    <cofactor evidence="14 15">
        <name>Mn(2+)</name>
        <dbReference type="ChEBI" id="CHEBI:29035"/>
    </cofactor>
    <cofactor evidence="14 15">
        <name>Mg(2+)</name>
        <dbReference type="ChEBI" id="CHEBI:18420"/>
    </cofactor>
    <text evidence="14 15">Manganese or magnesium. Binds 1 divalent metal ion per monomer in the absence of substrate. May bind a second metal ion after substrate binding.</text>
</comment>
<dbReference type="GO" id="GO:0030145">
    <property type="term" value="F:manganese ion binding"/>
    <property type="evidence" value="ECO:0007669"/>
    <property type="project" value="UniProtKB-UniRule"/>
</dbReference>
<keyword evidence="12 14" id="KW-0378">Hydrolase</keyword>
<evidence type="ECO:0000256" key="9">
    <source>
        <dbReference type="ARBA" id="ARBA00022722"/>
    </source>
</evidence>
<dbReference type="GO" id="GO:0003723">
    <property type="term" value="F:RNA binding"/>
    <property type="evidence" value="ECO:0007669"/>
    <property type="project" value="UniProtKB-UniRule"/>
</dbReference>
<sequence length="194" mass="20729">MLLSLPEGLVCGVDEAGRGPLAGPVVAAAVILDPLQPIEGLNDSKKLTARRREALAELIRSRALAWAVAEASVEEIDRLNILQASLLAMQRAVAALSPAPVRALIDGNRCPELPCPAEALIGGDGLSAPIAAASILAKTVRDAGMLDLHRRYPAYGFDRHKGYPTVAHFDALRVHGPCDEHRRSFAPVAQRLLW</sequence>
<dbReference type="EMBL" id="WIXJ01000001">
    <property type="protein sequence ID" value="MQY50401.1"/>
    <property type="molecule type" value="Genomic_DNA"/>
</dbReference>
<dbReference type="GO" id="GO:0004523">
    <property type="term" value="F:RNA-DNA hybrid ribonuclease activity"/>
    <property type="evidence" value="ECO:0007669"/>
    <property type="project" value="UniProtKB-UniRule"/>
</dbReference>
<dbReference type="OrthoDB" id="9803420at2"/>
<dbReference type="PANTHER" id="PTHR10954">
    <property type="entry name" value="RIBONUCLEASE H2 SUBUNIT A"/>
    <property type="match status" value="1"/>
</dbReference>
<dbReference type="InterPro" id="IPR036397">
    <property type="entry name" value="RNaseH_sf"/>
</dbReference>
<dbReference type="NCBIfam" id="NF000596">
    <property type="entry name" value="PRK00015.1-4"/>
    <property type="match status" value="1"/>
</dbReference>
<comment type="subcellular location">
    <subcellularLocation>
        <location evidence="4 14">Cytoplasm</location>
    </subcellularLocation>
</comment>
<dbReference type="InterPro" id="IPR001352">
    <property type="entry name" value="RNase_HII/HIII"/>
</dbReference>
<dbReference type="NCBIfam" id="NF000595">
    <property type="entry name" value="PRK00015.1-3"/>
    <property type="match status" value="1"/>
</dbReference>
<organism evidence="18 19">
    <name type="scientific">Rhodocyclus tenuis</name>
    <name type="common">Rhodospirillum tenue</name>
    <dbReference type="NCBI Taxonomy" id="1066"/>
    <lineage>
        <taxon>Bacteria</taxon>
        <taxon>Pseudomonadati</taxon>
        <taxon>Pseudomonadota</taxon>
        <taxon>Betaproteobacteria</taxon>
        <taxon>Rhodocyclales</taxon>
        <taxon>Rhodocyclaceae</taxon>
        <taxon>Rhodocyclus</taxon>
    </lineage>
</organism>
<evidence type="ECO:0000313" key="19">
    <source>
        <dbReference type="Proteomes" id="UP000480275"/>
    </source>
</evidence>
<evidence type="ECO:0000259" key="17">
    <source>
        <dbReference type="PROSITE" id="PS51975"/>
    </source>
</evidence>
<dbReference type="AlphaFoldDB" id="A0A6L5JTN3"/>
<comment type="catalytic activity">
    <reaction evidence="1 14 15 16">
        <text>Endonucleolytic cleavage to 5'-phosphomonoester.</text>
        <dbReference type="EC" id="3.1.26.4"/>
    </reaction>
</comment>
<keyword evidence="8 14" id="KW-0963">Cytoplasm</keyword>
<dbReference type="GO" id="GO:0005737">
    <property type="term" value="C:cytoplasm"/>
    <property type="evidence" value="ECO:0007669"/>
    <property type="project" value="UniProtKB-SubCell"/>
</dbReference>
<dbReference type="GO" id="GO:0043137">
    <property type="term" value="P:DNA replication, removal of RNA primer"/>
    <property type="evidence" value="ECO:0007669"/>
    <property type="project" value="TreeGrafter"/>
</dbReference>
<comment type="function">
    <text evidence="3 14 16">Endonuclease that specifically degrades the RNA of RNA-DNA hybrids.</text>
</comment>
<dbReference type="PROSITE" id="PS51975">
    <property type="entry name" value="RNASE_H_2"/>
    <property type="match status" value="1"/>
</dbReference>
<dbReference type="FunFam" id="3.30.420.10:FF:000006">
    <property type="entry name" value="Ribonuclease HII"/>
    <property type="match status" value="1"/>
</dbReference>
<proteinExistence type="inferred from homology"/>
<comment type="cofactor">
    <cofactor evidence="2">
        <name>Mg(2+)</name>
        <dbReference type="ChEBI" id="CHEBI:18420"/>
    </cofactor>
</comment>
<evidence type="ECO:0000256" key="16">
    <source>
        <dbReference type="RuleBase" id="RU003515"/>
    </source>
</evidence>
<comment type="caution">
    <text evidence="18">The sequence shown here is derived from an EMBL/GenBank/DDBJ whole genome shotgun (WGS) entry which is preliminary data.</text>
</comment>
<dbReference type="CDD" id="cd07182">
    <property type="entry name" value="RNase_HII_bacteria_HII_like"/>
    <property type="match status" value="1"/>
</dbReference>
<feature type="domain" description="RNase H type-2" evidence="17">
    <location>
        <begin position="8"/>
        <end position="194"/>
    </location>
</feature>
<feature type="binding site" evidence="14 15">
    <location>
        <position position="15"/>
    </location>
    <ligand>
        <name>a divalent metal cation</name>
        <dbReference type="ChEBI" id="CHEBI:60240"/>
    </ligand>
</feature>
<evidence type="ECO:0000313" key="18">
    <source>
        <dbReference type="EMBL" id="MQY50401.1"/>
    </source>
</evidence>
<keyword evidence="11 14" id="KW-0255">Endonuclease</keyword>
<dbReference type="InterPro" id="IPR022898">
    <property type="entry name" value="RNase_HII"/>
</dbReference>
<evidence type="ECO:0000256" key="1">
    <source>
        <dbReference type="ARBA" id="ARBA00000077"/>
    </source>
</evidence>
<dbReference type="Proteomes" id="UP000480275">
    <property type="component" value="Unassembled WGS sequence"/>
</dbReference>
<keyword evidence="9 14" id="KW-0540">Nuclease</keyword>
<evidence type="ECO:0000256" key="11">
    <source>
        <dbReference type="ARBA" id="ARBA00022759"/>
    </source>
</evidence>
<evidence type="ECO:0000256" key="10">
    <source>
        <dbReference type="ARBA" id="ARBA00022723"/>
    </source>
</evidence>
<evidence type="ECO:0000256" key="15">
    <source>
        <dbReference type="PROSITE-ProRule" id="PRU01319"/>
    </source>
</evidence>
<gene>
    <name evidence="14 18" type="primary">rnhB</name>
    <name evidence="18" type="ORF">GHK24_01200</name>
</gene>
<dbReference type="GO" id="GO:0006298">
    <property type="term" value="P:mismatch repair"/>
    <property type="evidence" value="ECO:0007669"/>
    <property type="project" value="TreeGrafter"/>
</dbReference>
<dbReference type="GO" id="GO:0032299">
    <property type="term" value="C:ribonuclease H2 complex"/>
    <property type="evidence" value="ECO:0007669"/>
    <property type="project" value="TreeGrafter"/>
</dbReference>
<evidence type="ECO:0000256" key="4">
    <source>
        <dbReference type="ARBA" id="ARBA00004496"/>
    </source>
</evidence>